<dbReference type="OrthoDB" id="63519at2"/>
<dbReference type="EMBL" id="CAIZ01000053">
    <property type="protein sequence ID" value="CCH69297.1"/>
    <property type="molecule type" value="Genomic_DNA"/>
</dbReference>
<dbReference type="STRING" id="1193181.BN10_1460005"/>
<evidence type="ECO:0000259" key="2">
    <source>
        <dbReference type="Pfam" id="PF00561"/>
    </source>
</evidence>
<dbReference type="AlphaFoldDB" id="N0DYE3"/>
<reference evidence="3 4" key="1">
    <citation type="journal article" date="2013" name="ISME J.">
        <title>A metabolic model for members of the genus Tetrasphaera involved in enhanced biological phosphorus removal.</title>
        <authorList>
            <person name="Kristiansen R."/>
            <person name="Nguyen H.T.T."/>
            <person name="Saunders A.M."/>
            <person name="Nielsen J.L."/>
            <person name="Wimmer R."/>
            <person name="Le V.Q."/>
            <person name="McIlroy S.J."/>
            <person name="Petrovski S."/>
            <person name="Seviour R.J."/>
            <person name="Calteau A."/>
            <person name="Nielsen K.L."/>
            <person name="Nielsen P.H."/>
        </authorList>
    </citation>
    <scope>NUCLEOTIDE SEQUENCE [LARGE SCALE GENOMIC DNA]</scope>
    <source>
        <strain evidence="3 4">Lp2</strain>
    </source>
</reference>
<proteinExistence type="predicted"/>
<dbReference type="GO" id="GO:0016787">
    <property type="term" value="F:hydrolase activity"/>
    <property type="evidence" value="ECO:0007669"/>
    <property type="project" value="UniProtKB-KW"/>
</dbReference>
<feature type="domain" description="AB hydrolase-1" evidence="2">
    <location>
        <begin position="14"/>
        <end position="257"/>
    </location>
</feature>
<dbReference type="PANTHER" id="PTHR46118">
    <property type="entry name" value="PROTEIN ABHD11"/>
    <property type="match status" value="1"/>
</dbReference>
<dbReference type="HOGENOM" id="CLU_020336_53_0_11"/>
<dbReference type="Gene3D" id="3.40.50.1820">
    <property type="entry name" value="alpha/beta hydrolase"/>
    <property type="match status" value="1"/>
</dbReference>
<keyword evidence="1" id="KW-0378">Hydrolase</keyword>
<name>N0DYE3_9MICO</name>
<dbReference type="Proteomes" id="UP000013167">
    <property type="component" value="Unassembled WGS sequence"/>
</dbReference>
<accession>N0DYE3</accession>
<keyword evidence="4" id="KW-1185">Reference proteome</keyword>
<dbReference type="SUPFAM" id="SSF53474">
    <property type="entry name" value="alpha/beta-Hydrolases"/>
    <property type="match status" value="1"/>
</dbReference>
<gene>
    <name evidence="3" type="ORF">BN10_1460005</name>
</gene>
<dbReference type="RefSeq" id="WP_010851961.1">
    <property type="nucleotide sequence ID" value="NZ_HF570956.1"/>
</dbReference>
<dbReference type="PANTHER" id="PTHR46118:SF4">
    <property type="entry name" value="PROTEIN ABHD11"/>
    <property type="match status" value="1"/>
</dbReference>
<sequence length="275" mass="29770">MSLHTLSVGTAGPRIAFCHGLFGQGRNWMQIAKAVSGPSGTQARALLVDLPDHGRSPWSGAFSFEGYAAQLADTLSAAAPGERWTLVGHSLGGKTAMVAALQHAELIERLCIVDIAPKSYGDLHRFRGYIEGMQRMPLSQLASRADADEWYAHEVEPDPGVRAFLLQNLRREGDHWRWQANVELFAADAAQGTASVIADWPTAAVAGCAAYPGPVVWLRGGESEYITDADVETMRTYFPRVRQVTVKGAGHWVHADSPGVVVETITRLLRAPLSS</sequence>
<organism evidence="3 4">
    <name type="scientific">Phycicoccus elongatus Lp2</name>
    <dbReference type="NCBI Taxonomy" id="1193181"/>
    <lineage>
        <taxon>Bacteria</taxon>
        <taxon>Bacillati</taxon>
        <taxon>Actinomycetota</taxon>
        <taxon>Actinomycetes</taxon>
        <taxon>Micrococcales</taxon>
        <taxon>Intrasporangiaceae</taxon>
        <taxon>Phycicoccus</taxon>
    </lineage>
</organism>
<evidence type="ECO:0000313" key="3">
    <source>
        <dbReference type="EMBL" id="CCH69297.1"/>
    </source>
</evidence>
<dbReference type="Pfam" id="PF00561">
    <property type="entry name" value="Abhydrolase_1"/>
    <property type="match status" value="1"/>
</dbReference>
<protein>
    <submittedName>
        <fullName evidence="3">Putative esterase/lipase YbfF</fullName>
    </submittedName>
</protein>
<dbReference type="InterPro" id="IPR029058">
    <property type="entry name" value="AB_hydrolase_fold"/>
</dbReference>
<evidence type="ECO:0000256" key="1">
    <source>
        <dbReference type="ARBA" id="ARBA00022801"/>
    </source>
</evidence>
<comment type="caution">
    <text evidence="3">The sequence shown here is derived from an EMBL/GenBank/DDBJ whole genome shotgun (WGS) entry which is preliminary data.</text>
</comment>
<dbReference type="eggNOG" id="COG0596">
    <property type="taxonomic scope" value="Bacteria"/>
</dbReference>
<dbReference type="InterPro" id="IPR000073">
    <property type="entry name" value="AB_hydrolase_1"/>
</dbReference>
<evidence type="ECO:0000313" key="4">
    <source>
        <dbReference type="Proteomes" id="UP000013167"/>
    </source>
</evidence>